<feature type="domain" description="O-antigen ligase-related" evidence="6">
    <location>
        <begin position="281"/>
        <end position="444"/>
    </location>
</feature>
<keyword evidence="4 5" id="KW-0472">Membrane</keyword>
<accession>A0A1G2AR22</accession>
<feature type="transmembrane region" description="Helical" evidence="5">
    <location>
        <begin position="132"/>
        <end position="151"/>
    </location>
</feature>
<keyword evidence="3 5" id="KW-1133">Transmembrane helix</keyword>
<feature type="transmembrane region" description="Helical" evidence="5">
    <location>
        <begin position="37"/>
        <end position="63"/>
    </location>
</feature>
<dbReference type="GO" id="GO:0016020">
    <property type="term" value="C:membrane"/>
    <property type="evidence" value="ECO:0007669"/>
    <property type="project" value="UniProtKB-SubCell"/>
</dbReference>
<feature type="transmembrane region" description="Helical" evidence="5">
    <location>
        <begin position="189"/>
        <end position="208"/>
    </location>
</feature>
<dbReference type="Pfam" id="PF04932">
    <property type="entry name" value="Wzy_C"/>
    <property type="match status" value="1"/>
</dbReference>
<feature type="transmembrane region" description="Helical" evidence="5">
    <location>
        <begin position="464"/>
        <end position="482"/>
    </location>
</feature>
<evidence type="ECO:0000256" key="4">
    <source>
        <dbReference type="ARBA" id="ARBA00023136"/>
    </source>
</evidence>
<feature type="transmembrane region" description="Helical" evidence="5">
    <location>
        <begin position="70"/>
        <end position="89"/>
    </location>
</feature>
<evidence type="ECO:0000259" key="6">
    <source>
        <dbReference type="Pfam" id="PF04932"/>
    </source>
</evidence>
<feature type="transmembrane region" description="Helical" evidence="5">
    <location>
        <begin position="488"/>
        <end position="508"/>
    </location>
</feature>
<organism evidence="7 8">
    <name type="scientific">Candidatus Kerfeldbacteria bacterium RIFCSPHIGHO2_02_FULL_42_14</name>
    <dbReference type="NCBI Taxonomy" id="1798540"/>
    <lineage>
        <taxon>Bacteria</taxon>
        <taxon>Candidatus Kerfeldiibacteriota</taxon>
    </lineage>
</organism>
<feature type="transmembrane region" description="Helical" evidence="5">
    <location>
        <begin position="95"/>
        <end position="116"/>
    </location>
</feature>
<keyword evidence="2 5" id="KW-0812">Transmembrane</keyword>
<feature type="transmembrane region" description="Helical" evidence="5">
    <location>
        <begin position="321"/>
        <end position="340"/>
    </location>
</feature>
<feature type="transmembrane region" description="Helical" evidence="5">
    <location>
        <begin position="237"/>
        <end position="260"/>
    </location>
</feature>
<proteinExistence type="predicted"/>
<protein>
    <recommendedName>
        <fullName evidence="6">O-antigen ligase-related domain-containing protein</fullName>
    </recommendedName>
</protein>
<evidence type="ECO:0000256" key="2">
    <source>
        <dbReference type="ARBA" id="ARBA00022692"/>
    </source>
</evidence>
<dbReference type="EMBL" id="MHKB01000011">
    <property type="protein sequence ID" value="OGY78989.1"/>
    <property type="molecule type" value="Genomic_DNA"/>
</dbReference>
<evidence type="ECO:0000256" key="1">
    <source>
        <dbReference type="ARBA" id="ARBA00004141"/>
    </source>
</evidence>
<feature type="transmembrane region" description="Helical" evidence="5">
    <location>
        <begin position="157"/>
        <end position="177"/>
    </location>
</feature>
<feature type="transmembrane region" description="Helical" evidence="5">
    <location>
        <begin position="431"/>
        <end position="452"/>
    </location>
</feature>
<dbReference type="Proteomes" id="UP000177165">
    <property type="component" value="Unassembled WGS sequence"/>
</dbReference>
<dbReference type="AlphaFoldDB" id="A0A1G2AR22"/>
<sequence>MASHQTQTTISGVTIDFRHFFQAHYHTTLLALLAFEVLSFLSFLFLPLNTLFCVFFIFFTFLLSLHDLRIGVFIALAELVVASKGYLFYLDFGSFLMSLRLGIFLAVMFAWFLTVLRGRRQIQFFHSRHWKFYLLFFVVIFFGIVNGFMHYNTASNIFYDVNGFLYFGFVFPFFDALRTPKDFLQALQVMFAGITVTILKSLFLLFIFSQQFLHVLPPIYKWVRVTGVGEITLLGNFFYRIFFQSHVYEVIFFFLIFSFCIFPKRKHSYSRFDWSVITRGALCLLVIFLSYSRSFWLGTIMALFLIYLLLFFYWHLSLKRLAFSLFALVLVFFIDYALIFGTVNFPLPNRAATFGLTSLLTERTEDLTEEAASASRFQLLGPLLQKNISSPLFGTGFGSTVRYQTRDPRALETHPDGWYTTYAFEWGYLDLWLKLGLIGLVIYLWLLLKIILDARVFFKHPENDSSCLVIGVLFGVIALILINATTPFLNHPLGIGWIIFVSALVEVFRNHYVSSHQTNQVA</sequence>
<feature type="transmembrane region" description="Helical" evidence="5">
    <location>
        <begin position="272"/>
        <end position="289"/>
    </location>
</feature>
<comment type="subcellular location">
    <subcellularLocation>
        <location evidence="1">Membrane</location>
        <topology evidence="1">Multi-pass membrane protein</topology>
    </subcellularLocation>
</comment>
<name>A0A1G2AR22_9BACT</name>
<dbReference type="STRING" id="1798540.A3B74_03830"/>
<evidence type="ECO:0000313" key="7">
    <source>
        <dbReference type="EMBL" id="OGY78989.1"/>
    </source>
</evidence>
<comment type="caution">
    <text evidence="7">The sequence shown here is derived from an EMBL/GenBank/DDBJ whole genome shotgun (WGS) entry which is preliminary data.</text>
</comment>
<evidence type="ECO:0000256" key="5">
    <source>
        <dbReference type="SAM" id="Phobius"/>
    </source>
</evidence>
<evidence type="ECO:0000256" key="3">
    <source>
        <dbReference type="ARBA" id="ARBA00022989"/>
    </source>
</evidence>
<evidence type="ECO:0000313" key="8">
    <source>
        <dbReference type="Proteomes" id="UP000177165"/>
    </source>
</evidence>
<gene>
    <name evidence="7" type="ORF">A3B74_03830</name>
</gene>
<feature type="transmembrane region" description="Helical" evidence="5">
    <location>
        <begin position="295"/>
        <end position="314"/>
    </location>
</feature>
<dbReference type="InterPro" id="IPR007016">
    <property type="entry name" value="O-antigen_ligase-rel_domated"/>
</dbReference>
<reference evidence="7 8" key="1">
    <citation type="journal article" date="2016" name="Nat. Commun.">
        <title>Thousands of microbial genomes shed light on interconnected biogeochemical processes in an aquifer system.</title>
        <authorList>
            <person name="Anantharaman K."/>
            <person name="Brown C.T."/>
            <person name="Hug L.A."/>
            <person name="Sharon I."/>
            <person name="Castelle C.J."/>
            <person name="Probst A.J."/>
            <person name="Thomas B.C."/>
            <person name="Singh A."/>
            <person name="Wilkins M.J."/>
            <person name="Karaoz U."/>
            <person name="Brodie E.L."/>
            <person name="Williams K.H."/>
            <person name="Hubbard S.S."/>
            <person name="Banfield J.F."/>
        </authorList>
    </citation>
    <scope>NUCLEOTIDE SEQUENCE [LARGE SCALE GENOMIC DNA]</scope>
</reference>